<feature type="domain" description="PsbP C-terminal" evidence="2">
    <location>
        <begin position="26"/>
        <end position="182"/>
    </location>
</feature>
<dbReference type="SUPFAM" id="SSF55724">
    <property type="entry name" value="Mog1p/PsbP-like"/>
    <property type="match status" value="1"/>
</dbReference>
<dbReference type="InterPro" id="IPR016123">
    <property type="entry name" value="Mog1/PsbP_a/b/a-sand"/>
</dbReference>
<dbReference type="Proteomes" id="UP000654482">
    <property type="component" value="Unassembled WGS sequence"/>
</dbReference>
<dbReference type="GO" id="GO:0019898">
    <property type="term" value="C:extrinsic component of membrane"/>
    <property type="evidence" value="ECO:0007669"/>
    <property type="project" value="InterPro"/>
</dbReference>
<evidence type="ECO:0000313" key="4">
    <source>
        <dbReference type="Proteomes" id="UP000654482"/>
    </source>
</evidence>
<dbReference type="PANTHER" id="PTHR31407:SF16">
    <property type="entry name" value="PSBP DOMAIN-CONTAINING PROTEIN 7, CHLOROPLASTIC"/>
    <property type="match status" value="1"/>
</dbReference>
<evidence type="ECO:0000256" key="1">
    <source>
        <dbReference type="SAM" id="SignalP"/>
    </source>
</evidence>
<dbReference type="AlphaFoldDB" id="A0A8J7B8S2"/>
<dbReference type="EMBL" id="JADEWZ010000004">
    <property type="protein sequence ID" value="MBE9115063.1"/>
    <property type="molecule type" value="Genomic_DNA"/>
</dbReference>
<dbReference type="NCBIfam" id="NF040946">
    <property type="entry name" value="PSII_PsbP"/>
    <property type="match status" value="1"/>
</dbReference>
<dbReference type="Gene3D" id="3.40.1000.10">
    <property type="entry name" value="Mog1/PsbP, alpha/beta/alpha sandwich"/>
    <property type="match status" value="1"/>
</dbReference>
<evidence type="ECO:0000259" key="2">
    <source>
        <dbReference type="Pfam" id="PF01789"/>
    </source>
</evidence>
<dbReference type="Pfam" id="PF01789">
    <property type="entry name" value="PsbP"/>
    <property type="match status" value="1"/>
</dbReference>
<dbReference type="PROSITE" id="PS51257">
    <property type="entry name" value="PROKAR_LIPOPROTEIN"/>
    <property type="match status" value="1"/>
</dbReference>
<dbReference type="RefSeq" id="WP_194028149.1">
    <property type="nucleotide sequence ID" value="NZ_JADEWZ010000004.1"/>
</dbReference>
<accession>A0A8J7B8S2</accession>
<keyword evidence="4" id="KW-1185">Reference proteome</keyword>
<gene>
    <name evidence="3" type="ORF">IQ249_04035</name>
</gene>
<sequence length="183" mass="20381">MWKSLVTVVLLLVSISLSSCSVGVGGLKQYVDSLDGYKFLYPNGWAAVEVQDASEGVDIVFRDIIERSENLSVIISDVPKGKTLESLGTPSEVGYRFLKRTNARGGSEREVEFIKAGSYETEGQKYYILEYAVAPSDREKQHNIATVAVSRGKLFTFSISTSEQRWQNVRDLFEVAAKSFTVY</sequence>
<feature type="chain" id="PRO_5035291886" evidence="1">
    <location>
        <begin position="20"/>
        <end position="183"/>
    </location>
</feature>
<comment type="caution">
    <text evidence="3">The sequence shown here is derived from an EMBL/GenBank/DDBJ whole genome shotgun (WGS) entry which is preliminary data.</text>
</comment>
<dbReference type="GO" id="GO:0005509">
    <property type="term" value="F:calcium ion binding"/>
    <property type="evidence" value="ECO:0007669"/>
    <property type="project" value="InterPro"/>
</dbReference>
<dbReference type="InterPro" id="IPR002683">
    <property type="entry name" value="PsbP_C"/>
</dbReference>
<dbReference type="GO" id="GO:0009654">
    <property type="term" value="C:photosystem II oxygen evolving complex"/>
    <property type="evidence" value="ECO:0007669"/>
    <property type="project" value="InterPro"/>
</dbReference>
<dbReference type="PANTHER" id="PTHR31407">
    <property type="match status" value="1"/>
</dbReference>
<dbReference type="GO" id="GO:0015979">
    <property type="term" value="P:photosynthesis"/>
    <property type="evidence" value="ECO:0007669"/>
    <property type="project" value="InterPro"/>
</dbReference>
<evidence type="ECO:0000313" key="3">
    <source>
        <dbReference type="EMBL" id="MBE9115063.1"/>
    </source>
</evidence>
<protein>
    <submittedName>
        <fullName evidence="3">Photosystem II reaction center PsbP family protein</fullName>
    </submittedName>
</protein>
<reference evidence="3" key="1">
    <citation type="submission" date="2020-10" db="EMBL/GenBank/DDBJ databases">
        <authorList>
            <person name="Castelo-Branco R."/>
            <person name="Eusebio N."/>
            <person name="Adriana R."/>
            <person name="Vieira A."/>
            <person name="Brugerolle De Fraissinette N."/>
            <person name="Rezende De Castro R."/>
            <person name="Schneider M.P."/>
            <person name="Vasconcelos V."/>
            <person name="Leao P.N."/>
        </authorList>
    </citation>
    <scope>NUCLEOTIDE SEQUENCE</scope>
    <source>
        <strain evidence="3">LEGE 07157</strain>
    </source>
</reference>
<feature type="signal peptide" evidence="1">
    <location>
        <begin position="1"/>
        <end position="19"/>
    </location>
</feature>
<name>A0A8J7B8S2_9CYAN</name>
<proteinExistence type="predicted"/>
<keyword evidence="1" id="KW-0732">Signal</keyword>
<organism evidence="3 4">
    <name type="scientific">Lusitaniella coriacea LEGE 07157</name>
    <dbReference type="NCBI Taxonomy" id="945747"/>
    <lineage>
        <taxon>Bacteria</taxon>
        <taxon>Bacillati</taxon>
        <taxon>Cyanobacteriota</taxon>
        <taxon>Cyanophyceae</taxon>
        <taxon>Spirulinales</taxon>
        <taxon>Lusitaniellaceae</taxon>
        <taxon>Lusitaniella</taxon>
    </lineage>
</organism>